<keyword evidence="6" id="KW-1185">Reference proteome</keyword>
<proteinExistence type="predicted"/>
<dbReference type="InterPro" id="IPR044450">
    <property type="entry name" value="AtDRB-like_DSRM_1"/>
</dbReference>
<dbReference type="AlphaFoldDB" id="A0A8B8KE61"/>
<dbReference type="SMART" id="SM00358">
    <property type="entry name" value="DSRM"/>
    <property type="match status" value="2"/>
</dbReference>
<evidence type="ECO:0000259" key="5">
    <source>
        <dbReference type="PROSITE" id="PS50137"/>
    </source>
</evidence>
<evidence type="ECO:0000256" key="4">
    <source>
        <dbReference type="SAM" id="MobiDB-lite"/>
    </source>
</evidence>
<dbReference type="RefSeq" id="XP_027342075.1">
    <property type="nucleotide sequence ID" value="XM_027486274.1"/>
</dbReference>
<dbReference type="GeneID" id="113854931"/>
<dbReference type="KEGG" id="aprc:113854931"/>
<feature type="compositionally biased region" description="Basic and acidic residues" evidence="4">
    <location>
        <begin position="378"/>
        <end position="393"/>
    </location>
</feature>
<evidence type="ECO:0000256" key="2">
    <source>
        <dbReference type="ARBA" id="ARBA00022884"/>
    </source>
</evidence>
<feature type="domain" description="DRBM" evidence="5">
    <location>
        <begin position="1"/>
        <end position="70"/>
    </location>
</feature>
<keyword evidence="1" id="KW-0677">Repeat</keyword>
<dbReference type="CDD" id="cd19907">
    <property type="entry name" value="DSRM_AtDRB-like_rpt1"/>
    <property type="match status" value="1"/>
</dbReference>
<feature type="compositionally biased region" description="Basic and acidic residues" evidence="4">
    <location>
        <begin position="357"/>
        <end position="370"/>
    </location>
</feature>
<dbReference type="Proteomes" id="UP000694853">
    <property type="component" value="Unplaced"/>
</dbReference>
<dbReference type="PROSITE" id="PS50137">
    <property type="entry name" value="DS_RBD"/>
    <property type="match status" value="2"/>
</dbReference>
<name>A0A8B8KE61_ABRPR</name>
<evidence type="ECO:0000256" key="3">
    <source>
        <dbReference type="PROSITE-ProRule" id="PRU00266"/>
    </source>
</evidence>
<protein>
    <submittedName>
        <fullName evidence="7">Double-stranded RNA-binding protein 2-like</fullName>
    </submittedName>
</protein>
<dbReference type="Gene3D" id="3.30.160.20">
    <property type="match status" value="2"/>
</dbReference>
<reference evidence="6" key="1">
    <citation type="journal article" date="2019" name="Toxins">
        <title>Detection of Abrin-Like and Prepropulchellin-Like Toxin Genes and Transcripts Using Whole Genome Sequencing and Full-Length Transcript Sequencing of Abrus precatorius.</title>
        <authorList>
            <person name="Hovde B.T."/>
            <person name="Daligault H.E."/>
            <person name="Hanschen E.R."/>
            <person name="Kunde Y.A."/>
            <person name="Johnson M.B."/>
            <person name="Starkenburg S.R."/>
            <person name="Johnson S.L."/>
        </authorList>
    </citation>
    <scope>NUCLEOTIDE SEQUENCE [LARGE SCALE GENOMIC DNA]</scope>
</reference>
<feature type="domain" description="DRBM" evidence="5">
    <location>
        <begin position="87"/>
        <end position="155"/>
    </location>
</feature>
<dbReference type="CDD" id="cd19908">
    <property type="entry name" value="DSRM_AtDRB-like_rpt2"/>
    <property type="match status" value="1"/>
</dbReference>
<evidence type="ECO:0000313" key="6">
    <source>
        <dbReference type="Proteomes" id="UP000694853"/>
    </source>
</evidence>
<evidence type="ECO:0000313" key="7">
    <source>
        <dbReference type="RefSeq" id="XP_027342075.1"/>
    </source>
</evidence>
<gene>
    <name evidence="7" type="primary">LOC113854931</name>
</gene>
<evidence type="ECO:0000256" key="1">
    <source>
        <dbReference type="ARBA" id="ARBA00022737"/>
    </source>
</evidence>
<organism evidence="6 7">
    <name type="scientific">Abrus precatorius</name>
    <name type="common">Indian licorice</name>
    <name type="synonym">Glycine abrus</name>
    <dbReference type="NCBI Taxonomy" id="3816"/>
    <lineage>
        <taxon>Eukaryota</taxon>
        <taxon>Viridiplantae</taxon>
        <taxon>Streptophyta</taxon>
        <taxon>Embryophyta</taxon>
        <taxon>Tracheophyta</taxon>
        <taxon>Spermatophyta</taxon>
        <taxon>Magnoliopsida</taxon>
        <taxon>eudicotyledons</taxon>
        <taxon>Gunneridae</taxon>
        <taxon>Pentapetalae</taxon>
        <taxon>rosids</taxon>
        <taxon>fabids</taxon>
        <taxon>Fabales</taxon>
        <taxon>Fabaceae</taxon>
        <taxon>Papilionoideae</taxon>
        <taxon>50 kb inversion clade</taxon>
        <taxon>NPAAA clade</taxon>
        <taxon>indigoferoid/millettioid clade</taxon>
        <taxon>Abreae</taxon>
        <taxon>Abrus</taxon>
    </lineage>
</organism>
<reference evidence="7" key="2">
    <citation type="submission" date="2025-08" db="UniProtKB">
        <authorList>
            <consortium name="RefSeq"/>
        </authorList>
    </citation>
    <scope>IDENTIFICATION</scope>
    <source>
        <tissue evidence="7">Young leaves</tissue>
    </source>
</reference>
<dbReference type="PANTHER" id="PTHR46031:SF26">
    <property type="entry name" value="DOUBLE-STRANDED RNA-BINDING PROTEIN 2"/>
    <property type="match status" value="1"/>
</dbReference>
<accession>A0A8B8KE61</accession>
<dbReference type="Pfam" id="PF00035">
    <property type="entry name" value="dsrm"/>
    <property type="match status" value="2"/>
</dbReference>
<dbReference type="OrthoDB" id="5988181at2759"/>
<dbReference type="GO" id="GO:0003725">
    <property type="term" value="F:double-stranded RNA binding"/>
    <property type="evidence" value="ECO:0007669"/>
    <property type="project" value="InterPro"/>
</dbReference>
<dbReference type="PANTHER" id="PTHR46031">
    <property type="match status" value="1"/>
</dbReference>
<feature type="compositionally biased region" description="Basic and acidic residues" evidence="4">
    <location>
        <begin position="400"/>
        <end position="410"/>
    </location>
</feature>
<dbReference type="InterPro" id="IPR044451">
    <property type="entry name" value="AtDRB-like_DSRM_2"/>
</dbReference>
<dbReference type="FunFam" id="3.30.160.20:FF:000036">
    <property type="entry name" value="Double-stranded RNA-binding protein 2"/>
    <property type="match status" value="2"/>
</dbReference>
<dbReference type="SUPFAM" id="SSF54768">
    <property type="entry name" value="dsRNA-binding domain-like"/>
    <property type="match status" value="2"/>
</dbReference>
<keyword evidence="2 3" id="KW-0694">RNA-binding</keyword>
<sequence>MYKNQLQELAQRSCFNLPSYTCIREGPDHAPRFKATVNFNGEIFESPHYCSTLRQAEHSAAEVALNSLSHRGPSHSLAAKILDETGVYKNLLQEIAQRVGAPLPHYTTFRSGLGHLPVFTGIVELAGITFTGEPAKNKKQAEKNAAMAAWSSLKQLAKETARSSTEPENNDELEQITIARALLNYRLKEKMTLSNPNTPIPFQKKFQIQNPRPISSQPPPATTSKILPLICQKTAPRAKPSLVTAYESPLSRHAQAAVTSDNSVVPPQSCALESRGIRPLKFPAAGAAPYVPIRQMRASCRSIAPPVTIRTVVPAFAAPPLPPPPSVPHPVIRGPPVRVASPVNIRQAVPVYAAPPPKKDDPAPIHKEDLPAPSAPGQHDKLPIKIQEMDKTENIPPESETARSLEQLKI</sequence>
<feature type="region of interest" description="Disordered" evidence="4">
    <location>
        <begin position="352"/>
        <end position="410"/>
    </location>
</feature>
<dbReference type="InterPro" id="IPR014720">
    <property type="entry name" value="dsRBD_dom"/>
</dbReference>